<keyword evidence="2" id="KW-1185">Reference proteome</keyword>
<comment type="caution">
    <text evidence="1">The sequence shown here is derived from an EMBL/GenBank/DDBJ whole genome shotgun (WGS) entry which is preliminary data.</text>
</comment>
<protein>
    <submittedName>
        <fullName evidence="1">DUF1853 family protein</fullName>
    </submittedName>
</protein>
<feature type="non-terminal residue" evidence="1">
    <location>
        <position position="1"/>
    </location>
</feature>
<organism evidence="1 2">
    <name type="scientific">Tamlana crocina</name>
    <dbReference type="NCBI Taxonomy" id="393006"/>
    <lineage>
        <taxon>Bacteria</taxon>
        <taxon>Pseudomonadati</taxon>
        <taxon>Bacteroidota</taxon>
        <taxon>Flavobacteriia</taxon>
        <taxon>Flavobacteriales</taxon>
        <taxon>Flavobacteriaceae</taxon>
        <taxon>Tamlana</taxon>
    </lineage>
</organism>
<dbReference type="InterPro" id="IPR015003">
    <property type="entry name" value="DUF1853"/>
</dbReference>
<dbReference type="EMBL" id="JAAVJS010000074">
    <property type="protein sequence ID" value="NJX16918.1"/>
    <property type="molecule type" value="Genomic_DNA"/>
</dbReference>
<proteinExistence type="predicted"/>
<evidence type="ECO:0000313" key="2">
    <source>
        <dbReference type="Proteomes" id="UP000760545"/>
    </source>
</evidence>
<gene>
    <name evidence="1" type="ORF">HC176_15685</name>
</gene>
<dbReference type="RefSeq" id="WP_167919922.1">
    <property type="nucleotide sequence ID" value="NZ_JAAVJS010000074.1"/>
</dbReference>
<sequence>GKRMEHYFATYISHFTSEEVLAYNRQIIQDKLTLGELDFLLKDRASGAISHTELVYKFYLYDPASGSSELEHLIGPNKRDSLNKKLHRLQKRQFPLLVHEATRNLLNELKISPEEVVQKMCFKASVFLPKQMDHIAFRKINHDTISGYWIKAAEFTSEAYQENGFFIPDKIFWRVNPERNTKWFSIKEIQPQLNRLLQNKFSPLLWMKTPTGQVVRFFVVWW</sequence>
<dbReference type="Proteomes" id="UP000760545">
    <property type="component" value="Unassembled WGS sequence"/>
</dbReference>
<dbReference type="Pfam" id="PF08907">
    <property type="entry name" value="DUF1853"/>
    <property type="match status" value="1"/>
</dbReference>
<reference evidence="1 2" key="1">
    <citation type="submission" date="2020-03" db="EMBL/GenBank/DDBJ databases">
        <title>Tamlana sp. nov, isolated from XXX.</title>
        <authorList>
            <person name="Cao W.R."/>
        </authorList>
    </citation>
    <scope>NUCLEOTIDE SEQUENCE [LARGE SCALE GENOMIC DNA]</scope>
    <source>
        <strain evidence="1 2">HST1-43</strain>
    </source>
</reference>
<name>A0ABX1DJR9_9FLAO</name>
<accession>A0ABX1DJR9</accession>
<evidence type="ECO:0000313" key="1">
    <source>
        <dbReference type="EMBL" id="NJX16918.1"/>
    </source>
</evidence>